<dbReference type="EMBL" id="NHMP01000015">
    <property type="protein sequence ID" value="OXE44276.1"/>
    <property type="molecule type" value="Genomic_DNA"/>
</dbReference>
<proteinExistence type="predicted"/>
<evidence type="ECO:0000313" key="1">
    <source>
        <dbReference type="EMBL" id="OXE44276.1"/>
    </source>
</evidence>
<name>A0A227KA03_9BURK</name>
<comment type="caution">
    <text evidence="1">The sequence shown here is derived from an EMBL/GenBank/DDBJ whole genome shotgun (WGS) entry which is preliminary data.</text>
</comment>
<dbReference type="RefSeq" id="WP_089275766.1">
    <property type="nucleotide sequence ID" value="NZ_CAJTBZ010000024.1"/>
</dbReference>
<reference evidence="2" key="1">
    <citation type="submission" date="2017-05" db="EMBL/GenBank/DDBJ databases">
        <title>Improved OligoMM genomes.</title>
        <authorList>
            <person name="Garzetti D."/>
        </authorList>
    </citation>
    <scope>NUCLEOTIDE SEQUENCE [LARGE SCALE GENOMIC DNA]</scope>
    <source>
        <strain evidence="2">YL45</strain>
    </source>
</reference>
<protein>
    <submittedName>
        <fullName evidence="1">Uncharacterized protein</fullName>
    </submittedName>
</protein>
<dbReference type="AlphaFoldDB" id="A0A227KA03"/>
<gene>
    <name evidence="1" type="ORF">ADH67_12795</name>
</gene>
<evidence type="ECO:0000313" key="2">
    <source>
        <dbReference type="Proteomes" id="UP000214610"/>
    </source>
</evidence>
<dbReference type="Proteomes" id="UP000214610">
    <property type="component" value="Unassembled WGS sequence"/>
</dbReference>
<keyword evidence="2" id="KW-1185">Reference proteome</keyword>
<dbReference type="GeneID" id="78362878"/>
<sequence>MIQAPGSVILMANKGNLKARADLKGAEEKMLWGKLTCVVAAKLLRIIRAMLISGKSFNPKLAAIAKCSLPKQAV</sequence>
<organism evidence="1 2">
    <name type="scientific">Turicimonas muris</name>
    <dbReference type="NCBI Taxonomy" id="1796652"/>
    <lineage>
        <taxon>Bacteria</taxon>
        <taxon>Pseudomonadati</taxon>
        <taxon>Pseudomonadota</taxon>
        <taxon>Betaproteobacteria</taxon>
        <taxon>Burkholderiales</taxon>
        <taxon>Sutterellaceae</taxon>
        <taxon>Turicimonas</taxon>
    </lineage>
</organism>
<accession>A0A227KA03</accession>